<gene>
    <name evidence="3" type="ORF">LCGC14_0333850</name>
</gene>
<keyword evidence="1" id="KW-1133">Transmembrane helix</keyword>
<feature type="transmembrane region" description="Helical" evidence="1">
    <location>
        <begin position="290"/>
        <end position="307"/>
    </location>
</feature>
<evidence type="ECO:0000313" key="3">
    <source>
        <dbReference type="EMBL" id="KKN80096.1"/>
    </source>
</evidence>
<dbReference type="Gene3D" id="3.40.50.11600">
    <property type="match status" value="1"/>
</dbReference>
<evidence type="ECO:0000259" key="2">
    <source>
        <dbReference type="Pfam" id="PF03599"/>
    </source>
</evidence>
<feature type="domain" description="CO dehydrogenase/acetyl-CoA synthase delta subunit TIM barrel" evidence="2">
    <location>
        <begin position="74"/>
        <end position="192"/>
    </location>
</feature>
<name>A0A0F9W351_9ZZZZ</name>
<feature type="transmembrane region" description="Helical" evidence="1">
    <location>
        <begin position="353"/>
        <end position="375"/>
    </location>
</feature>
<feature type="transmembrane region" description="Helical" evidence="1">
    <location>
        <begin position="255"/>
        <end position="278"/>
    </location>
</feature>
<keyword evidence="1" id="KW-0472">Membrane</keyword>
<feature type="transmembrane region" description="Helical" evidence="1">
    <location>
        <begin position="222"/>
        <end position="243"/>
    </location>
</feature>
<accession>A0A0F9W351</accession>
<dbReference type="EMBL" id="LAZR01000237">
    <property type="protein sequence ID" value="KKN80096.1"/>
    <property type="molecule type" value="Genomic_DNA"/>
</dbReference>
<organism evidence="3">
    <name type="scientific">marine sediment metagenome</name>
    <dbReference type="NCBI Taxonomy" id="412755"/>
    <lineage>
        <taxon>unclassified sequences</taxon>
        <taxon>metagenomes</taxon>
        <taxon>ecological metagenomes</taxon>
    </lineage>
</organism>
<dbReference type="Pfam" id="PF03599">
    <property type="entry name" value="CdhD"/>
    <property type="match status" value="1"/>
</dbReference>
<comment type="caution">
    <text evidence="3">The sequence shown here is derived from an EMBL/GenBank/DDBJ whole genome shotgun (WGS) entry which is preliminary data.</text>
</comment>
<keyword evidence="1" id="KW-0812">Transmembrane</keyword>
<protein>
    <recommendedName>
        <fullName evidence="2">CO dehydrogenase/acetyl-CoA synthase delta subunit TIM barrel domain-containing protein</fullName>
    </recommendedName>
</protein>
<dbReference type="InterPro" id="IPR016041">
    <property type="entry name" value="Ac-CoA_synth_d_su_TIM-brl"/>
</dbReference>
<proteinExistence type="predicted"/>
<feature type="transmembrane region" description="Helical" evidence="1">
    <location>
        <begin position="319"/>
        <end position="341"/>
    </location>
</feature>
<reference evidence="3" key="1">
    <citation type="journal article" date="2015" name="Nature">
        <title>Complex archaea that bridge the gap between prokaryotes and eukaryotes.</title>
        <authorList>
            <person name="Spang A."/>
            <person name="Saw J.H."/>
            <person name="Jorgensen S.L."/>
            <person name="Zaremba-Niedzwiedzka K."/>
            <person name="Martijn J."/>
            <person name="Lind A.E."/>
            <person name="van Eijk R."/>
            <person name="Schleper C."/>
            <person name="Guy L."/>
            <person name="Ettema T.J."/>
        </authorList>
    </citation>
    <scope>NUCLEOTIDE SEQUENCE</scope>
</reference>
<evidence type="ECO:0000256" key="1">
    <source>
        <dbReference type="SAM" id="Phobius"/>
    </source>
</evidence>
<sequence>MNETTTQQTDRCCDAGDSQPPCCEAQAADDQPAWVIGEINTPAGPVPHIATALTLADRLAAARVRLGIGRMSYAVPAGLYAVGSPDAASPVLVTANYKLSFDRLRERLGGMDAWVLVLDTKGINVWCAAGKGTFGTDEIVRRVSLTGLAAVVDHRTLIVPQLGAPGVAAHEVKKQSGFKVVYGPIRAVDIPAFMAAGMTATDAMRRVRFGLRDRSAVVPLELVHWTPWALAVAAAGLVAAGLTRGGFDITAGNWLGVRSAALVLAALVGGAVIAPLLLPILPAKTLSGQGMIVGIAIAAVATAMGWIPLARETVIETAALWLIVPTISAFVAMTYTGATTYTSLSGVRREMRLAVPIQIAAGAAGLVLWTVGLFLGR</sequence>
<dbReference type="AlphaFoldDB" id="A0A0F9W351"/>
<dbReference type="NCBIfam" id="NF040863">
    <property type="entry name" value="HgcA_corrinoid"/>
    <property type="match status" value="1"/>
</dbReference>